<dbReference type="Gene3D" id="3.30.70.360">
    <property type="match status" value="1"/>
</dbReference>
<dbReference type="InterPro" id="IPR011650">
    <property type="entry name" value="Peptidase_M20_dimer"/>
</dbReference>
<dbReference type="SUPFAM" id="SSF53187">
    <property type="entry name" value="Zn-dependent exopeptidases"/>
    <property type="match status" value="1"/>
</dbReference>
<dbReference type="Pfam" id="PF01546">
    <property type="entry name" value="Peptidase_M20"/>
    <property type="match status" value="1"/>
</dbReference>
<sequence>MLANISRWVDEHRQYILDFNRSLVSIPSENHYPVGDEKQIQEFIYHFLSTLNCDMDMFLPTDVPGLTEHQAYLGNRKYENRPNVVARKRGKGGGRSLIFTGHVDTVPRGEDPWSVDPFSGTVKDGKQYGLGLFDMKGGMAAAMMALQLLEDLKIALKGDVIIETVVDEEYGGANATLACVLKGYEADLAIVPEPSNLAICPANQGGSMFRITFRGRPGRSFSGEPLINPVFAAARFLTIFHQFETDHRRKRSQSRWFVNDHGLPAYVQSVKAGPVNSPLSDRVPSHCTIDVWIQCYPETTEEELRRDFENYYREKAAHDDILRDMPPVIEKLIRFLPGTGIPEDHPSLEVLSKVAQTVYPGGLPVQGAAFACDSFVFNLYSRTPAVIWGPKGGNAHAPDEYIEVEDFFLLVKLYALAMTEWCGVDGSTE</sequence>
<dbReference type="KEGG" id="pnp:IJ22_26430"/>
<reference evidence="3 4" key="2">
    <citation type="journal article" date="2016" name="Genome Announc.">
        <title>Complete Genome Sequences of Two Interactive Moderate Thermophiles, Paenibacillus napthalenovorans 32O-Y and Paenibacillus sp. 32O-W.</title>
        <authorList>
            <person name="Butler R.R.III."/>
            <person name="Wang J."/>
            <person name="Stark B.C."/>
            <person name="Pombert J.F."/>
        </authorList>
    </citation>
    <scope>NUCLEOTIDE SEQUENCE [LARGE SCALE GENOMIC DNA]</scope>
    <source>
        <strain evidence="3 4">32O-Y</strain>
    </source>
</reference>
<proteinExistence type="predicted"/>
<dbReference type="STRING" id="162209.IJ22_26430"/>
<evidence type="ECO:0000313" key="3">
    <source>
        <dbReference type="EMBL" id="ALS23016.1"/>
    </source>
</evidence>
<gene>
    <name evidence="3" type="ORF">IJ22_26430</name>
</gene>
<evidence type="ECO:0000256" key="1">
    <source>
        <dbReference type="ARBA" id="ARBA00022723"/>
    </source>
</evidence>
<dbReference type="InterPro" id="IPR050072">
    <property type="entry name" value="Peptidase_M20A"/>
</dbReference>
<dbReference type="PATRIC" id="fig|162209.4.peg.2813"/>
<dbReference type="Proteomes" id="UP000061660">
    <property type="component" value="Chromosome"/>
</dbReference>
<keyword evidence="4" id="KW-1185">Reference proteome</keyword>
<dbReference type="GO" id="GO:0046872">
    <property type="term" value="F:metal ion binding"/>
    <property type="evidence" value="ECO:0007669"/>
    <property type="project" value="UniProtKB-KW"/>
</dbReference>
<organism evidence="3 4">
    <name type="scientific">Paenibacillus naphthalenovorans</name>
    <dbReference type="NCBI Taxonomy" id="162209"/>
    <lineage>
        <taxon>Bacteria</taxon>
        <taxon>Bacillati</taxon>
        <taxon>Bacillota</taxon>
        <taxon>Bacilli</taxon>
        <taxon>Bacillales</taxon>
        <taxon>Paenibacillaceae</taxon>
        <taxon>Paenibacillus</taxon>
    </lineage>
</organism>
<protein>
    <submittedName>
        <fullName evidence="3">Peptidase</fullName>
    </submittedName>
</protein>
<dbReference type="EMBL" id="CP013652">
    <property type="protein sequence ID" value="ALS23016.1"/>
    <property type="molecule type" value="Genomic_DNA"/>
</dbReference>
<dbReference type="Gene3D" id="3.40.630.10">
    <property type="entry name" value="Zn peptidases"/>
    <property type="match status" value="1"/>
</dbReference>
<evidence type="ECO:0000313" key="4">
    <source>
        <dbReference type="Proteomes" id="UP000061660"/>
    </source>
</evidence>
<dbReference type="InterPro" id="IPR002933">
    <property type="entry name" value="Peptidase_M20"/>
</dbReference>
<dbReference type="PANTHER" id="PTHR43808">
    <property type="entry name" value="ACETYLORNITHINE DEACETYLASE"/>
    <property type="match status" value="1"/>
</dbReference>
<dbReference type="RefSeq" id="WP_062409087.1">
    <property type="nucleotide sequence ID" value="NZ_BJCS01000004.1"/>
</dbReference>
<name>A0A0U2U9Y2_9BACL</name>
<dbReference type="Pfam" id="PF07687">
    <property type="entry name" value="M20_dimer"/>
    <property type="match status" value="1"/>
</dbReference>
<dbReference type="OrthoDB" id="9792335at2"/>
<dbReference type="AlphaFoldDB" id="A0A0U2U9Y2"/>
<dbReference type="SUPFAM" id="SSF55031">
    <property type="entry name" value="Bacterial exopeptidase dimerisation domain"/>
    <property type="match status" value="1"/>
</dbReference>
<dbReference type="InterPro" id="IPR036264">
    <property type="entry name" value="Bact_exopeptidase_dim_dom"/>
</dbReference>
<evidence type="ECO:0000256" key="2">
    <source>
        <dbReference type="ARBA" id="ARBA00022801"/>
    </source>
</evidence>
<accession>A0A0U2U9Y2</accession>
<reference evidence="4" key="1">
    <citation type="submission" date="2015-12" db="EMBL/GenBank/DDBJ databases">
        <title>Complete genome sequences of two moderately thermophilic Paenibacillus species.</title>
        <authorList>
            <person name="Butler R.III."/>
            <person name="Wang J."/>
            <person name="Stark B.C."/>
            <person name="Pombert J.-F."/>
        </authorList>
    </citation>
    <scope>NUCLEOTIDE SEQUENCE [LARGE SCALE GENOMIC DNA]</scope>
    <source>
        <strain evidence="4">32O-Y</strain>
    </source>
</reference>
<dbReference type="GO" id="GO:0016787">
    <property type="term" value="F:hydrolase activity"/>
    <property type="evidence" value="ECO:0007669"/>
    <property type="project" value="UniProtKB-KW"/>
</dbReference>
<dbReference type="PANTHER" id="PTHR43808:SF25">
    <property type="entry name" value="PEPTIDASE M20 DIMERISATION DOMAIN-CONTAINING PROTEIN"/>
    <property type="match status" value="1"/>
</dbReference>
<keyword evidence="2" id="KW-0378">Hydrolase</keyword>
<keyword evidence="1" id="KW-0479">Metal-binding</keyword>